<dbReference type="Gene3D" id="3.40.1620.10">
    <property type="entry name" value="YefM-like domain"/>
    <property type="match status" value="1"/>
</dbReference>
<name>A0ABM9HYA3_9GAMM</name>
<evidence type="ECO:0000313" key="5">
    <source>
        <dbReference type="Proteomes" id="UP001162030"/>
    </source>
</evidence>
<reference evidence="4 5" key="1">
    <citation type="submission" date="2023-03" db="EMBL/GenBank/DDBJ databases">
        <authorList>
            <person name="Pearce D."/>
        </authorList>
    </citation>
    <scope>NUCLEOTIDE SEQUENCE [LARGE SCALE GENOMIC DNA]</scope>
    <source>
        <strain evidence="4">Msz</strain>
    </source>
</reference>
<sequence>MHIVNIHEAKTHLSRLVDEAARGEAFIIAKAGKPLVKVVPLDADEIGVHRRLGFMKGEIRVPDDFDQMGAETVERLFQEHDSISPEDDESRSEGGIPGRDQGKR</sequence>
<dbReference type="RefSeq" id="WP_051332061.1">
    <property type="nucleotide sequence ID" value="NZ_OX458333.1"/>
</dbReference>
<dbReference type="NCBIfam" id="TIGR01552">
    <property type="entry name" value="phd_fam"/>
    <property type="match status" value="1"/>
</dbReference>
<organism evidence="4 5">
    <name type="scientific">Methylocaldum szegediense</name>
    <dbReference type="NCBI Taxonomy" id="73780"/>
    <lineage>
        <taxon>Bacteria</taxon>
        <taxon>Pseudomonadati</taxon>
        <taxon>Pseudomonadota</taxon>
        <taxon>Gammaproteobacteria</taxon>
        <taxon>Methylococcales</taxon>
        <taxon>Methylococcaceae</taxon>
        <taxon>Methylocaldum</taxon>
    </lineage>
</organism>
<proteinExistence type="inferred from homology"/>
<dbReference type="InterPro" id="IPR036165">
    <property type="entry name" value="YefM-like_sf"/>
</dbReference>
<gene>
    <name evidence="4" type="ORF">MSZNOR_0944</name>
</gene>
<dbReference type="InterPro" id="IPR006442">
    <property type="entry name" value="Antitoxin_Phd/YefM"/>
</dbReference>
<dbReference type="Pfam" id="PF02604">
    <property type="entry name" value="PhdYeFM_antitox"/>
    <property type="match status" value="1"/>
</dbReference>
<evidence type="ECO:0000256" key="2">
    <source>
        <dbReference type="RuleBase" id="RU362080"/>
    </source>
</evidence>
<keyword evidence="5" id="KW-1185">Reference proteome</keyword>
<protein>
    <recommendedName>
        <fullName evidence="2">Antitoxin</fullName>
    </recommendedName>
</protein>
<feature type="region of interest" description="Disordered" evidence="3">
    <location>
        <begin position="71"/>
        <end position="104"/>
    </location>
</feature>
<dbReference type="SUPFAM" id="SSF143120">
    <property type="entry name" value="YefM-like"/>
    <property type="match status" value="1"/>
</dbReference>
<dbReference type="Proteomes" id="UP001162030">
    <property type="component" value="Chromosome"/>
</dbReference>
<comment type="similarity">
    <text evidence="1 2">Belongs to the phD/YefM antitoxin family.</text>
</comment>
<feature type="compositionally biased region" description="Basic and acidic residues" evidence="3">
    <location>
        <begin position="72"/>
        <end position="83"/>
    </location>
</feature>
<evidence type="ECO:0000256" key="1">
    <source>
        <dbReference type="ARBA" id="ARBA00009981"/>
    </source>
</evidence>
<dbReference type="EMBL" id="OX458333">
    <property type="protein sequence ID" value="CAI8766522.1"/>
    <property type="molecule type" value="Genomic_DNA"/>
</dbReference>
<evidence type="ECO:0000313" key="4">
    <source>
        <dbReference type="EMBL" id="CAI8766522.1"/>
    </source>
</evidence>
<evidence type="ECO:0000256" key="3">
    <source>
        <dbReference type="SAM" id="MobiDB-lite"/>
    </source>
</evidence>
<comment type="function">
    <text evidence="2">Antitoxin component of a type II toxin-antitoxin (TA) system.</text>
</comment>
<accession>A0ABM9HYA3</accession>